<organism evidence="1 2">
    <name type="scientific">Neolewinella lacunae</name>
    <dbReference type="NCBI Taxonomy" id="1517758"/>
    <lineage>
        <taxon>Bacteria</taxon>
        <taxon>Pseudomonadati</taxon>
        <taxon>Bacteroidota</taxon>
        <taxon>Saprospiria</taxon>
        <taxon>Saprospirales</taxon>
        <taxon>Lewinellaceae</taxon>
        <taxon>Neolewinella</taxon>
    </lineage>
</organism>
<dbReference type="Proteomes" id="UP000650081">
    <property type="component" value="Unassembled WGS sequence"/>
</dbReference>
<protein>
    <submittedName>
        <fullName evidence="1">Uncharacterized protein</fullName>
    </submittedName>
</protein>
<dbReference type="EMBL" id="JACSIT010000011">
    <property type="protein sequence ID" value="MBC6992543.1"/>
    <property type="molecule type" value="Genomic_DNA"/>
</dbReference>
<evidence type="ECO:0000313" key="1">
    <source>
        <dbReference type="EMBL" id="MBC6992543.1"/>
    </source>
</evidence>
<name>A0A923PEB7_9BACT</name>
<keyword evidence="2" id="KW-1185">Reference proteome</keyword>
<accession>A0A923PEB7</accession>
<gene>
    <name evidence="1" type="ORF">H9S92_00055</name>
</gene>
<reference evidence="1" key="1">
    <citation type="submission" date="2020-08" db="EMBL/GenBank/DDBJ databases">
        <title>Lewinella bacteria from marine environments.</title>
        <authorList>
            <person name="Zhong Y."/>
        </authorList>
    </citation>
    <scope>NUCLEOTIDE SEQUENCE</scope>
    <source>
        <strain evidence="1">KCTC 42187</strain>
    </source>
</reference>
<dbReference type="RefSeq" id="WP_187464692.1">
    <property type="nucleotide sequence ID" value="NZ_JACSIT010000011.1"/>
</dbReference>
<feature type="non-terminal residue" evidence="1">
    <location>
        <position position="1"/>
    </location>
</feature>
<comment type="caution">
    <text evidence="1">The sequence shown here is derived from an EMBL/GenBank/DDBJ whole genome shotgun (WGS) entry which is preliminary data.</text>
</comment>
<evidence type="ECO:0000313" key="2">
    <source>
        <dbReference type="Proteomes" id="UP000650081"/>
    </source>
</evidence>
<sequence length="91" mass="9690">PVTLSCIEYNAALPADITETTIEERNAVFGAAAGVDNCEVTITETITGNVNSCGVGSFTRTFTATDGQGLTNVQVCQQRITVYGIHDYRIT</sequence>
<feature type="non-terminal residue" evidence="1">
    <location>
        <position position="91"/>
    </location>
</feature>
<dbReference type="AlphaFoldDB" id="A0A923PEB7"/>
<proteinExistence type="predicted"/>